<sequence>MELQQYMPSLGDFMHAFLSTTVFAVLGLLDTNTVLCFYPQFQMYGRTLLQVMAPVILVIACWLCNWFPSNRHGLGNPPAPVTPHTETAYLHLT</sequence>
<organism evidence="1 2">
    <name type="scientific">Bauhinia variegata</name>
    <name type="common">Purple orchid tree</name>
    <name type="synonym">Phanera variegata</name>
    <dbReference type="NCBI Taxonomy" id="167791"/>
    <lineage>
        <taxon>Eukaryota</taxon>
        <taxon>Viridiplantae</taxon>
        <taxon>Streptophyta</taxon>
        <taxon>Embryophyta</taxon>
        <taxon>Tracheophyta</taxon>
        <taxon>Spermatophyta</taxon>
        <taxon>Magnoliopsida</taxon>
        <taxon>eudicotyledons</taxon>
        <taxon>Gunneridae</taxon>
        <taxon>Pentapetalae</taxon>
        <taxon>rosids</taxon>
        <taxon>fabids</taxon>
        <taxon>Fabales</taxon>
        <taxon>Fabaceae</taxon>
        <taxon>Cercidoideae</taxon>
        <taxon>Cercideae</taxon>
        <taxon>Bauhiniinae</taxon>
        <taxon>Bauhinia</taxon>
    </lineage>
</organism>
<accession>A0ACB9M174</accession>
<gene>
    <name evidence="1" type="ORF">L6164_025538</name>
</gene>
<name>A0ACB9M174_BAUVA</name>
<dbReference type="Proteomes" id="UP000828941">
    <property type="component" value="Chromosome 10"/>
</dbReference>
<reference evidence="1 2" key="1">
    <citation type="journal article" date="2022" name="DNA Res.">
        <title>Chromosomal-level genome assembly of the orchid tree Bauhinia variegata (Leguminosae; Cercidoideae) supports the allotetraploid origin hypothesis of Bauhinia.</title>
        <authorList>
            <person name="Zhong Y."/>
            <person name="Chen Y."/>
            <person name="Zheng D."/>
            <person name="Pang J."/>
            <person name="Liu Y."/>
            <person name="Luo S."/>
            <person name="Meng S."/>
            <person name="Qian L."/>
            <person name="Wei D."/>
            <person name="Dai S."/>
            <person name="Zhou R."/>
        </authorList>
    </citation>
    <scope>NUCLEOTIDE SEQUENCE [LARGE SCALE GENOMIC DNA]</scope>
    <source>
        <strain evidence="1">BV-YZ2020</strain>
    </source>
</reference>
<comment type="caution">
    <text evidence="1">The sequence shown here is derived from an EMBL/GenBank/DDBJ whole genome shotgun (WGS) entry which is preliminary data.</text>
</comment>
<keyword evidence="2" id="KW-1185">Reference proteome</keyword>
<proteinExistence type="predicted"/>
<protein>
    <submittedName>
        <fullName evidence="1">Uncharacterized protein</fullName>
    </submittedName>
</protein>
<evidence type="ECO:0000313" key="2">
    <source>
        <dbReference type="Proteomes" id="UP000828941"/>
    </source>
</evidence>
<dbReference type="EMBL" id="CM039435">
    <property type="protein sequence ID" value="KAI4317688.1"/>
    <property type="molecule type" value="Genomic_DNA"/>
</dbReference>
<evidence type="ECO:0000313" key="1">
    <source>
        <dbReference type="EMBL" id="KAI4317688.1"/>
    </source>
</evidence>